<keyword evidence="5" id="KW-1185">Reference proteome</keyword>
<evidence type="ECO:0000256" key="2">
    <source>
        <dbReference type="ARBA" id="ARBA00023043"/>
    </source>
</evidence>
<dbReference type="PROSITE" id="PS50088">
    <property type="entry name" value="ANK_REPEAT"/>
    <property type="match status" value="1"/>
</dbReference>
<dbReference type="Gene3D" id="1.25.40.20">
    <property type="entry name" value="Ankyrin repeat-containing domain"/>
    <property type="match status" value="2"/>
</dbReference>
<keyword evidence="1" id="KW-0677">Repeat</keyword>
<dbReference type="EMBL" id="CAJNIZ010010979">
    <property type="protein sequence ID" value="CAE7309162.1"/>
    <property type="molecule type" value="Genomic_DNA"/>
</dbReference>
<accession>A0A812NVG6</accession>
<feature type="non-terminal residue" evidence="4">
    <location>
        <position position="1"/>
    </location>
</feature>
<dbReference type="SMART" id="SM00248">
    <property type="entry name" value="ANK"/>
    <property type="match status" value="4"/>
</dbReference>
<dbReference type="PROSITE" id="PS50297">
    <property type="entry name" value="ANK_REP_REGION"/>
    <property type="match status" value="1"/>
</dbReference>
<evidence type="ECO:0000256" key="1">
    <source>
        <dbReference type="ARBA" id="ARBA00022737"/>
    </source>
</evidence>
<keyword evidence="2 3" id="KW-0040">ANK repeat</keyword>
<evidence type="ECO:0000313" key="4">
    <source>
        <dbReference type="EMBL" id="CAE7309162.1"/>
    </source>
</evidence>
<name>A0A812NVG6_SYMPI</name>
<dbReference type="Pfam" id="PF12796">
    <property type="entry name" value="Ank_2"/>
    <property type="match status" value="2"/>
</dbReference>
<comment type="caution">
    <text evidence="4">The sequence shown here is derived from an EMBL/GenBank/DDBJ whole genome shotgun (WGS) entry which is preliminary data.</text>
</comment>
<dbReference type="PANTHER" id="PTHR24198">
    <property type="entry name" value="ANKYRIN REPEAT AND PROTEIN KINASE DOMAIN-CONTAINING PROTEIN"/>
    <property type="match status" value="1"/>
</dbReference>
<gene>
    <name evidence="4" type="primary">ANKRD17</name>
    <name evidence="4" type="ORF">SPIL2461_LOCUS7001</name>
</gene>
<feature type="repeat" description="ANK" evidence="3">
    <location>
        <begin position="44"/>
        <end position="69"/>
    </location>
</feature>
<evidence type="ECO:0000256" key="3">
    <source>
        <dbReference type="PROSITE-ProRule" id="PRU00023"/>
    </source>
</evidence>
<dbReference type="InterPro" id="IPR036770">
    <property type="entry name" value="Ankyrin_rpt-contain_sf"/>
</dbReference>
<proteinExistence type="predicted"/>
<dbReference type="Proteomes" id="UP000649617">
    <property type="component" value="Unassembled WGS sequence"/>
</dbReference>
<reference evidence="4" key="1">
    <citation type="submission" date="2021-02" db="EMBL/GenBank/DDBJ databases">
        <authorList>
            <person name="Dougan E. K."/>
            <person name="Rhodes N."/>
            <person name="Thang M."/>
            <person name="Chan C."/>
        </authorList>
    </citation>
    <scope>NUCLEOTIDE SEQUENCE</scope>
</reference>
<dbReference type="AlphaFoldDB" id="A0A812NVG6"/>
<dbReference type="SUPFAM" id="SSF48403">
    <property type="entry name" value="Ankyrin repeat"/>
    <property type="match status" value="1"/>
</dbReference>
<evidence type="ECO:0000313" key="5">
    <source>
        <dbReference type="Proteomes" id="UP000649617"/>
    </source>
</evidence>
<organism evidence="4 5">
    <name type="scientific">Symbiodinium pilosum</name>
    <name type="common">Dinoflagellate</name>
    <dbReference type="NCBI Taxonomy" id="2952"/>
    <lineage>
        <taxon>Eukaryota</taxon>
        <taxon>Sar</taxon>
        <taxon>Alveolata</taxon>
        <taxon>Dinophyceae</taxon>
        <taxon>Suessiales</taxon>
        <taxon>Symbiodiniaceae</taxon>
        <taxon>Symbiodinium</taxon>
    </lineage>
</organism>
<dbReference type="InterPro" id="IPR002110">
    <property type="entry name" value="Ankyrin_rpt"/>
</dbReference>
<dbReference type="OrthoDB" id="539213at2759"/>
<protein>
    <submittedName>
        <fullName evidence="4">ANKRD17 protein</fullName>
    </submittedName>
</protein>
<dbReference type="PANTHER" id="PTHR24198:SF165">
    <property type="entry name" value="ANKYRIN REPEAT-CONTAINING PROTEIN-RELATED"/>
    <property type="match status" value="1"/>
</dbReference>
<sequence length="189" mass="20305">VVRLLLVARANATGAVGICCLRGHHKALQLLLEAGAAMDRCNSQGETTLWLACEHGHVEAARLLLQNGAGRGPSQHDCKRLIAAHGSRLQIQQLLREAGTGTDWNNHVGELLLWLSCEDGQADMVRQLLTEGARVDWSNGFGETLLGLARENGHEELMHLLTAASSDADAPGLHVRHDGYRTLGTQAGT</sequence>